<dbReference type="Gene3D" id="3.20.20.70">
    <property type="entry name" value="Aldolase class I"/>
    <property type="match status" value="1"/>
</dbReference>
<dbReference type="GO" id="GO:0003959">
    <property type="term" value="F:NADPH dehydrogenase activity"/>
    <property type="evidence" value="ECO:0007669"/>
    <property type="project" value="InterPro"/>
</dbReference>
<reference evidence="8" key="1">
    <citation type="submission" date="2015-02" db="EMBL/GenBank/DDBJ databases">
        <authorList>
            <person name="Gon?alves P."/>
        </authorList>
    </citation>
    <scope>NUCLEOTIDE SEQUENCE [LARGE SCALE GENOMIC DNA]</scope>
</reference>
<dbReference type="EMBL" id="CENE01000002">
    <property type="protein sequence ID" value="CEQ39125.1"/>
    <property type="molecule type" value="Genomic_DNA"/>
</dbReference>
<evidence type="ECO:0000256" key="5">
    <source>
        <dbReference type="ARBA" id="ARBA00023002"/>
    </source>
</evidence>
<proteinExistence type="predicted"/>
<organism evidence="7 8">
    <name type="scientific">Sporidiobolus salmonicolor</name>
    <name type="common">Yeast-like fungus</name>
    <name type="synonym">Sporobolomyces salmonicolor</name>
    <dbReference type="NCBI Taxonomy" id="5005"/>
    <lineage>
        <taxon>Eukaryota</taxon>
        <taxon>Fungi</taxon>
        <taxon>Dikarya</taxon>
        <taxon>Basidiomycota</taxon>
        <taxon>Pucciniomycotina</taxon>
        <taxon>Microbotryomycetes</taxon>
        <taxon>Sporidiobolales</taxon>
        <taxon>Sporidiobolaceae</taxon>
        <taxon>Sporobolomyces</taxon>
    </lineage>
</organism>
<dbReference type="OrthoDB" id="72788at2759"/>
<keyword evidence="3" id="KW-0288">FMN</keyword>
<keyword evidence="2" id="KW-0285">Flavoprotein</keyword>
<dbReference type="CDD" id="cd02932">
    <property type="entry name" value="OYE_YqiM_FMN"/>
    <property type="match status" value="1"/>
</dbReference>
<evidence type="ECO:0000313" key="7">
    <source>
        <dbReference type="EMBL" id="CEQ39125.1"/>
    </source>
</evidence>
<dbReference type="Pfam" id="PF00724">
    <property type="entry name" value="Oxidored_FMN"/>
    <property type="match status" value="1"/>
</dbReference>
<evidence type="ECO:0000259" key="6">
    <source>
        <dbReference type="Pfam" id="PF00724"/>
    </source>
</evidence>
<evidence type="ECO:0000256" key="4">
    <source>
        <dbReference type="ARBA" id="ARBA00022857"/>
    </source>
</evidence>
<keyword evidence="5" id="KW-0560">Oxidoreductase</keyword>
<feature type="domain" description="NADH:flavin oxidoreductase/NADH oxidase N-terminal" evidence="6">
    <location>
        <begin position="42"/>
        <end position="388"/>
    </location>
</feature>
<dbReference type="PANTHER" id="PTHR43303">
    <property type="entry name" value="NADPH DEHYDROGENASE C23G7.10C-RELATED"/>
    <property type="match status" value="1"/>
</dbReference>
<name>A0A0D6EHR9_SPOSA</name>
<evidence type="ECO:0000256" key="1">
    <source>
        <dbReference type="ARBA" id="ARBA00001917"/>
    </source>
</evidence>
<sequence>MSADAPVNVSTPGASFYLPHTDPSPGTALSPVDWPQNKHLPKLFTPITIGKDAKMHFKNRQVDTSTYLRADEPNLDPYSCEAEGPRAGCLTPWHHVHLGAFAVRGAAVVMVEATSVLPNGRISPQDSGLWNDTQRDALKPIFDFIRAQGARPAIQLGHAGRKASTLAPWLDTSTIKPPLKSHIATPGAAQGWTDVWGPSAIPYDAETYPHPIEMTEQNIQELKDAWKASVIRADQAGADIVEVHAAHGYLIHNFLSPLSNQRTDKYGGSLENRMRLPLELVEITRAVWPKNKPVFIRISGTDWHPDGETNDKGDYISWGVEQSKAFLAECIKRGVDMMDVSSGGLFPGQQIPIASMSPNATIPISSVGLITDGKQAEDILEQNKADVVRPPPPFPRAKLALSFPELIVCRGLVVSCNPQITVAREFLRDADLVFNWAMQLGCVVNVPVEYQRGWTRMMTKPEDKKH</sequence>
<gene>
    <name evidence="7" type="primary">SPOSA6832_00608</name>
</gene>
<dbReference type="InterPro" id="IPR013785">
    <property type="entry name" value="Aldolase_TIM"/>
</dbReference>
<keyword evidence="4" id="KW-0521">NADP</keyword>
<dbReference type="Proteomes" id="UP000243876">
    <property type="component" value="Unassembled WGS sequence"/>
</dbReference>
<protein>
    <submittedName>
        <fullName evidence="7">SPOSA6832_00608-mRNA-1:cds</fullName>
    </submittedName>
</protein>
<dbReference type="GO" id="GO:0050661">
    <property type="term" value="F:NADP binding"/>
    <property type="evidence" value="ECO:0007669"/>
    <property type="project" value="InterPro"/>
</dbReference>
<dbReference type="SUPFAM" id="SSF51395">
    <property type="entry name" value="FMN-linked oxidoreductases"/>
    <property type="match status" value="1"/>
</dbReference>
<dbReference type="InterPro" id="IPR044152">
    <property type="entry name" value="YqjM-like"/>
</dbReference>
<accession>A0A0D6EHR9</accession>
<dbReference type="GO" id="GO:0010181">
    <property type="term" value="F:FMN binding"/>
    <property type="evidence" value="ECO:0007669"/>
    <property type="project" value="InterPro"/>
</dbReference>
<keyword evidence="8" id="KW-1185">Reference proteome</keyword>
<evidence type="ECO:0000313" key="8">
    <source>
        <dbReference type="Proteomes" id="UP000243876"/>
    </source>
</evidence>
<comment type="cofactor">
    <cofactor evidence="1">
        <name>FMN</name>
        <dbReference type="ChEBI" id="CHEBI:58210"/>
    </cofactor>
</comment>
<dbReference type="PANTHER" id="PTHR43303:SF4">
    <property type="entry name" value="NADPH DEHYDROGENASE C23G7.10C-RELATED"/>
    <property type="match status" value="1"/>
</dbReference>
<evidence type="ECO:0000256" key="2">
    <source>
        <dbReference type="ARBA" id="ARBA00022630"/>
    </source>
</evidence>
<evidence type="ECO:0000256" key="3">
    <source>
        <dbReference type="ARBA" id="ARBA00022643"/>
    </source>
</evidence>
<dbReference type="InterPro" id="IPR001155">
    <property type="entry name" value="OxRdtase_FMN_N"/>
</dbReference>
<dbReference type="AlphaFoldDB" id="A0A0D6EHR9"/>